<dbReference type="EMBL" id="JAIVGD010000002">
    <property type="protein sequence ID" value="KAH0778661.1"/>
    <property type="molecule type" value="Genomic_DNA"/>
</dbReference>
<dbReference type="PANTHER" id="PTHR32108:SF9">
    <property type="entry name" value="REVERSE TRANSCRIPTASE RNASE H-LIKE DOMAIN-CONTAINING PROTEIN"/>
    <property type="match status" value="1"/>
</dbReference>
<feature type="region of interest" description="Disordered" evidence="1">
    <location>
        <begin position="61"/>
        <end position="80"/>
    </location>
</feature>
<dbReference type="Proteomes" id="UP000826656">
    <property type="component" value="Unassembled WGS sequence"/>
</dbReference>
<accession>A0ABQ7WD40</accession>
<keyword evidence="3" id="KW-1185">Reference proteome</keyword>
<name>A0ABQ7WD40_SOLTU</name>
<reference evidence="2 3" key="1">
    <citation type="journal article" date="2021" name="bioRxiv">
        <title>Chromosome-scale and haplotype-resolved genome assembly of a tetraploid potato cultivar.</title>
        <authorList>
            <person name="Sun H."/>
            <person name="Jiao W.-B."/>
            <person name="Krause K."/>
            <person name="Campoy J.A."/>
            <person name="Goel M."/>
            <person name="Folz-Donahue K."/>
            <person name="Kukat C."/>
            <person name="Huettel B."/>
            <person name="Schneeberger K."/>
        </authorList>
    </citation>
    <scope>NUCLEOTIDE SEQUENCE [LARGE SCALE GENOMIC DNA]</scope>
    <source>
        <strain evidence="2">SolTubOtavaFocal</strain>
        <tissue evidence="2">Leaves</tissue>
    </source>
</reference>
<dbReference type="PANTHER" id="PTHR32108">
    <property type="entry name" value="DNA-DIRECTED RNA POLYMERASE SUBUNIT ALPHA"/>
    <property type="match status" value="1"/>
</dbReference>
<gene>
    <name evidence="2" type="ORF">KY290_005088</name>
</gene>
<proteinExistence type="predicted"/>
<organism evidence="2 3">
    <name type="scientific">Solanum tuberosum</name>
    <name type="common">Potato</name>
    <dbReference type="NCBI Taxonomy" id="4113"/>
    <lineage>
        <taxon>Eukaryota</taxon>
        <taxon>Viridiplantae</taxon>
        <taxon>Streptophyta</taxon>
        <taxon>Embryophyta</taxon>
        <taxon>Tracheophyta</taxon>
        <taxon>Spermatophyta</taxon>
        <taxon>Magnoliopsida</taxon>
        <taxon>eudicotyledons</taxon>
        <taxon>Gunneridae</taxon>
        <taxon>Pentapetalae</taxon>
        <taxon>asterids</taxon>
        <taxon>lamiids</taxon>
        <taxon>Solanales</taxon>
        <taxon>Solanaceae</taxon>
        <taxon>Solanoideae</taxon>
        <taxon>Solaneae</taxon>
        <taxon>Solanum</taxon>
    </lineage>
</organism>
<evidence type="ECO:0008006" key="4">
    <source>
        <dbReference type="Google" id="ProtNLM"/>
    </source>
</evidence>
<evidence type="ECO:0000313" key="3">
    <source>
        <dbReference type="Proteomes" id="UP000826656"/>
    </source>
</evidence>
<comment type="caution">
    <text evidence="2">The sequence shown here is derived from an EMBL/GenBank/DDBJ whole genome shotgun (WGS) entry which is preliminary data.</text>
</comment>
<evidence type="ECO:0000313" key="2">
    <source>
        <dbReference type="EMBL" id="KAH0778661.1"/>
    </source>
</evidence>
<evidence type="ECO:0000256" key="1">
    <source>
        <dbReference type="SAM" id="MobiDB-lite"/>
    </source>
</evidence>
<sequence length="588" mass="66386">MPPSIQVLTNDPIYPPGFSPYANTSNVARTSMVYPLSTPMISNPLFVPTAPTNSIPNPTMVAKSKNDPSSQVLHDHDRSSLANTRKKPIEIFREYAVRWREKVARVKPPVKESEMIDAFLEAQEPDYFHYLLSAIGKTFAKVIKVREMVKNGIKCRKIISQAALKVTTQALQNENSANVVDLTKMVPSGAERTLEKLSPSNTPILIVKGAHEDVWESQREVRKTPAQISLLSLLIYSDEHRKAIMNIFKEVRVPNEVTVSQLEKITGRIFEVNRITFLDDELPVEDAIGEIELVLTIRHVDFTVNFQVMNINASYNLLFGKPWVHRVGAVPSKSHQMIKFEYDRQEVIVHSEGDLSVYKDSSLPLVRANNENEALVYQAFEVVVVEHILEGNLISKPQLPMASVMMVNEMLKHGFEPGKGLGIFLQGRAYLVSPRKSVVFEKLGCGGSIGAVCRDRRHTRRSALWSGSLPFCFGLQHSRVLRHWVIECCFAKLLGDASTALFHRRLDLLLQKAKKQNRDVWSLTKPIPPIYKSFIKACTTESPESPLQEPVLEVNEELINYFQDLLICLNSEKAQVKEMCNSLVRMSS</sequence>
<protein>
    <recommendedName>
        <fullName evidence="4">G-patch domain-containing protein</fullName>
    </recommendedName>
</protein>